<proteinExistence type="predicted"/>
<reference evidence="1 2" key="1">
    <citation type="journal article" date="2019" name="Commun. Biol.">
        <title>The bagworm genome reveals a unique fibroin gene that provides high tensile strength.</title>
        <authorList>
            <person name="Kono N."/>
            <person name="Nakamura H."/>
            <person name="Ohtoshi R."/>
            <person name="Tomita M."/>
            <person name="Numata K."/>
            <person name="Arakawa K."/>
        </authorList>
    </citation>
    <scope>NUCLEOTIDE SEQUENCE [LARGE SCALE GENOMIC DNA]</scope>
</reference>
<protein>
    <submittedName>
        <fullName evidence="1">Uncharacterized protein</fullName>
    </submittedName>
</protein>
<keyword evidence="2" id="KW-1185">Reference proteome</keyword>
<dbReference type="AlphaFoldDB" id="A0A4C1ZDU3"/>
<organism evidence="1 2">
    <name type="scientific">Eumeta variegata</name>
    <name type="common">Bagworm moth</name>
    <name type="synonym">Eumeta japonica</name>
    <dbReference type="NCBI Taxonomy" id="151549"/>
    <lineage>
        <taxon>Eukaryota</taxon>
        <taxon>Metazoa</taxon>
        <taxon>Ecdysozoa</taxon>
        <taxon>Arthropoda</taxon>
        <taxon>Hexapoda</taxon>
        <taxon>Insecta</taxon>
        <taxon>Pterygota</taxon>
        <taxon>Neoptera</taxon>
        <taxon>Endopterygota</taxon>
        <taxon>Lepidoptera</taxon>
        <taxon>Glossata</taxon>
        <taxon>Ditrysia</taxon>
        <taxon>Tineoidea</taxon>
        <taxon>Psychidae</taxon>
        <taxon>Oiketicinae</taxon>
        <taxon>Eumeta</taxon>
    </lineage>
</organism>
<accession>A0A4C1ZDU3</accession>
<comment type="caution">
    <text evidence="1">The sequence shown here is derived from an EMBL/GenBank/DDBJ whole genome shotgun (WGS) entry which is preliminary data.</text>
</comment>
<dbReference type="Proteomes" id="UP000299102">
    <property type="component" value="Unassembled WGS sequence"/>
</dbReference>
<evidence type="ECO:0000313" key="1">
    <source>
        <dbReference type="EMBL" id="GBP84767.1"/>
    </source>
</evidence>
<feature type="non-terminal residue" evidence="1">
    <location>
        <position position="1"/>
    </location>
</feature>
<name>A0A4C1ZDU3_EUMVA</name>
<dbReference type="EMBL" id="BGZK01001697">
    <property type="protein sequence ID" value="GBP84767.1"/>
    <property type="molecule type" value="Genomic_DNA"/>
</dbReference>
<evidence type="ECO:0000313" key="2">
    <source>
        <dbReference type="Proteomes" id="UP000299102"/>
    </source>
</evidence>
<sequence>VYSLITQTKSASQTSVYAANGADRAAFGDASSPRAPRPRPTWNPSARFECTVFPNTIIFAYVGDDDLIKSVTSRREGIFGLNRDYAQIDL</sequence>
<gene>
    <name evidence="1" type="ORF">EVAR_66522_1</name>
</gene>